<feature type="compositionally biased region" description="Pro residues" evidence="1">
    <location>
        <begin position="8"/>
        <end position="17"/>
    </location>
</feature>
<organism evidence="2 3">
    <name type="scientific">Pleurodeles waltl</name>
    <name type="common">Iberian ribbed newt</name>
    <dbReference type="NCBI Taxonomy" id="8319"/>
    <lineage>
        <taxon>Eukaryota</taxon>
        <taxon>Metazoa</taxon>
        <taxon>Chordata</taxon>
        <taxon>Craniata</taxon>
        <taxon>Vertebrata</taxon>
        <taxon>Euteleostomi</taxon>
        <taxon>Amphibia</taxon>
        <taxon>Batrachia</taxon>
        <taxon>Caudata</taxon>
        <taxon>Salamandroidea</taxon>
        <taxon>Salamandridae</taxon>
        <taxon>Pleurodelinae</taxon>
        <taxon>Pleurodeles</taxon>
    </lineage>
</organism>
<reference evidence="2" key="1">
    <citation type="journal article" date="2022" name="bioRxiv">
        <title>Sequencing and chromosome-scale assembly of the giantPleurodeles waltlgenome.</title>
        <authorList>
            <person name="Brown T."/>
            <person name="Elewa A."/>
            <person name="Iarovenko S."/>
            <person name="Subramanian E."/>
            <person name="Araus A.J."/>
            <person name="Petzold A."/>
            <person name="Susuki M."/>
            <person name="Suzuki K.-i.T."/>
            <person name="Hayashi T."/>
            <person name="Toyoda A."/>
            <person name="Oliveira C."/>
            <person name="Osipova E."/>
            <person name="Leigh N.D."/>
            <person name="Simon A."/>
            <person name="Yun M.H."/>
        </authorList>
    </citation>
    <scope>NUCLEOTIDE SEQUENCE</scope>
    <source>
        <strain evidence="2">20211129_DDA</strain>
        <tissue evidence="2">Liver</tissue>
    </source>
</reference>
<sequence length="129" mass="14270">MSSGPTPDTAPPQPRPRTTPQQVQANALRTRLNRRGPTRAPTRALVLRPVVATLQSRPPPTVGRWLRSLRPREQSQCQQARPARTLNEPVFSGDPLKSATSTGGPVTSTRPPPCHRFQHLILGRIMTYN</sequence>
<accession>A0AAV7NX03</accession>
<proteinExistence type="predicted"/>
<feature type="region of interest" description="Disordered" evidence="1">
    <location>
        <begin position="70"/>
        <end position="114"/>
    </location>
</feature>
<keyword evidence="3" id="KW-1185">Reference proteome</keyword>
<comment type="caution">
    <text evidence="2">The sequence shown here is derived from an EMBL/GenBank/DDBJ whole genome shotgun (WGS) entry which is preliminary data.</text>
</comment>
<evidence type="ECO:0000313" key="3">
    <source>
        <dbReference type="Proteomes" id="UP001066276"/>
    </source>
</evidence>
<evidence type="ECO:0000256" key="1">
    <source>
        <dbReference type="SAM" id="MobiDB-lite"/>
    </source>
</evidence>
<gene>
    <name evidence="2" type="ORF">NDU88_008149</name>
</gene>
<name>A0AAV7NX03_PLEWA</name>
<feature type="region of interest" description="Disordered" evidence="1">
    <location>
        <begin position="1"/>
        <end position="41"/>
    </location>
</feature>
<dbReference type="EMBL" id="JANPWB010000012">
    <property type="protein sequence ID" value="KAJ1119966.1"/>
    <property type="molecule type" value="Genomic_DNA"/>
</dbReference>
<evidence type="ECO:0000313" key="2">
    <source>
        <dbReference type="EMBL" id="KAJ1119966.1"/>
    </source>
</evidence>
<dbReference type="Proteomes" id="UP001066276">
    <property type="component" value="Chromosome 8"/>
</dbReference>
<protein>
    <submittedName>
        <fullName evidence="2">Uncharacterized protein</fullName>
    </submittedName>
</protein>
<feature type="compositionally biased region" description="Polar residues" evidence="1">
    <location>
        <begin position="98"/>
        <end position="109"/>
    </location>
</feature>
<dbReference type="AlphaFoldDB" id="A0AAV7NX03"/>